<gene>
    <name evidence="2" type="ORF">ACD_2C00016G0016</name>
</gene>
<feature type="transmembrane region" description="Helical" evidence="1">
    <location>
        <begin position="22"/>
        <end position="44"/>
    </location>
</feature>
<accession>K2H336</accession>
<keyword evidence="1" id="KW-0472">Membrane</keyword>
<sequence>MQEEIGKHDYIEINNPELPRDYFYATVSFNSLILSFSFFSFSTLS</sequence>
<organism evidence="2">
    <name type="scientific">uncultured bacterium</name>
    <name type="common">gcode 4</name>
    <dbReference type="NCBI Taxonomy" id="1234023"/>
    <lineage>
        <taxon>Bacteria</taxon>
        <taxon>environmental samples</taxon>
    </lineage>
</organism>
<keyword evidence="1" id="KW-0812">Transmembrane</keyword>
<comment type="caution">
    <text evidence="2">The sequence shown here is derived from an EMBL/GenBank/DDBJ whole genome shotgun (WGS) entry which is preliminary data.</text>
</comment>
<evidence type="ECO:0000256" key="1">
    <source>
        <dbReference type="SAM" id="Phobius"/>
    </source>
</evidence>
<proteinExistence type="predicted"/>
<reference evidence="2" key="1">
    <citation type="journal article" date="2012" name="Science">
        <title>Fermentation, hydrogen, and sulfur metabolism in multiple uncultivated bacterial phyla.</title>
        <authorList>
            <person name="Wrighton K.C."/>
            <person name="Thomas B.C."/>
            <person name="Sharon I."/>
            <person name="Miller C.S."/>
            <person name="Castelle C.J."/>
            <person name="VerBerkmoes N.C."/>
            <person name="Wilkins M.J."/>
            <person name="Hettich R.L."/>
            <person name="Lipton M.S."/>
            <person name="Williams K.H."/>
            <person name="Long P.E."/>
            <person name="Banfield J.F."/>
        </authorList>
    </citation>
    <scope>NUCLEOTIDE SEQUENCE [LARGE SCALE GENOMIC DNA]</scope>
</reference>
<evidence type="ECO:0000313" key="2">
    <source>
        <dbReference type="EMBL" id="EKE30265.1"/>
    </source>
</evidence>
<dbReference type="EMBL" id="AMFJ01000016">
    <property type="protein sequence ID" value="EKE30265.1"/>
    <property type="molecule type" value="Genomic_DNA"/>
</dbReference>
<protein>
    <submittedName>
        <fullName evidence="2">Uncharacterized protein</fullName>
    </submittedName>
</protein>
<dbReference type="AlphaFoldDB" id="K2H336"/>
<name>K2H336_9BACT</name>
<keyword evidence="1" id="KW-1133">Transmembrane helix</keyword>